<reference evidence="7 8" key="1">
    <citation type="journal article" date="2018" name="Nat. Ecol. Evol.">
        <title>Pezizomycetes genomes reveal the molecular basis of ectomycorrhizal truffle lifestyle.</title>
        <authorList>
            <person name="Murat C."/>
            <person name="Payen T."/>
            <person name="Noel B."/>
            <person name="Kuo A."/>
            <person name="Morin E."/>
            <person name="Chen J."/>
            <person name="Kohler A."/>
            <person name="Krizsan K."/>
            <person name="Balestrini R."/>
            <person name="Da Silva C."/>
            <person name="Montanini B."/>
            <person name="Hainaut M."/>
            <person name="Levati E."/>
            <person name="Barry K.W."/>
            <person name="Belfiori B."/>
            <person name="Cichocki N."/>
            <person name="Clum A."/>
            <person name="Dockter R.B."/>
            <person name="Fauchery L."/>
            <person name="Guy J."/>
            <person name="Iotti M."/>
            <person name="Le Tacon F."/>
            <person name="Lindquist E.A."/>
            <person name="Lipzen A."/>
            <person name="Malagnac F."/>
            <person name="Mello A."/>
            <person name="Molinier V."/>
            <person name="Miyauchi S."/>
            <person name="Poulain J."/>
            <person name="Riccioni C."/>
            <person name="Rubini A."/>
            <person name="Sitrit Y."/>
            <person name="Splivallo R."/>
            <person name="Traeger S."/>
            <person name="Wang M."/>
            <person name="Zifcakova L."/>
            <person name="Wipf D."/>
            <person name="Zambonelli A."/>
            <person name="Paolocci F."/>
            <person name="Nowrousian M."/>
            <person name="Ottonello S."/>
            <person name="Baldrian P."/>
            <person name="Spatafora J.W."/>
            <person name="Henrissat B."/>
            <person name="Nagy L.G."/>
            <person name="Aury J.M."/>
            <person name="Wincker P."/>
            <person name="Grigoriev I.V."/>
            <person name="Bonfante P."/>
            <person name="Martin F.M."/>
        </authorList>
    </citation>
    <scope>NUCLEOTIDE SEQUENCE [LARGE SCALE GENOMIC DNA]</scope>
    <source>
        <strain evidence="7 8">120613-1</strain>
    </source>
</reference>
<evidence type="ECO:0000256" key="4">
    <source>
        <dbReference type="ARBA" id="ARBA00023136"/>
    </source>
</evidence>
<dbReference type="PANTHER" id="PTHR31465">
    <property type="entry name" value="PROTEIN RTA1-RELATED"/>
    <property type="match status" value="1"/>
</dbReference>
<dbReference type="STRING" id="1336337.A0A3N4JQC8"/>
<dbReference type="Proteomes" id="UP000276215">
    <property type="component" value="Unassembled WGS sequence"/>
</dbReference>
<comment type="subcellular location">
    <subcellularLocation>
        <location evidence="1">Membrane</location>
        <topology evidence="1">Multi-pass membrane protein</topology>
    </subcellularLocation>
</comment>
<feature type="compositionally biased region" description="Basic and acidic residues" evidence="5">
    <location>
        <begin position="305"/>
        <end position="317"/>
    </location>
</feature>
<proteinExistence type="predicted"/>
<dbReference type="Pfam" id="PF04479">
    <property type="entry name" value="RTA1"/>
    <property type="match status" value="1"/>
</dbReference>
<feature type="transmembrane region" description="Helical" evidence="6">
    <location>
        <begin position="41"/>
        <end position="64"/>
    </location>
</feature>
<keyword evidence="2 6" id="KW-0812">Transmembrane</keyword>
<evidence type="ECO:0000256" key="2">
    <source>
        <dbReference type="ARBA" id="ARBA00022692"/>
    </source>
</evidence>
<evidence type="ECO:0000256" key="3">
    <source>
        <dbReference type="ARBA" id="ARBA00022989"/>
    </source>
</evidence>
<dbReference type="AlphaFoldDB" id="A0A3N4JQC8"/>
<evidence type="ECO:0000256" key="1">
    <source>
        <dbReference type="ARBA" id="ARBA00004141"/>
    </source>
</evidence>
<dbReference type="InterPro" id="IPR007568">
    <property type="entry name" value="RTA1"/>
</dbReference>
<feature type="transmembrane region" description="Helical" evidence="6">
    <location>
        <begin position="150"/>
        <end position="173"/>
    </location>
</feature>
<feature type="transmembrane region" description="Helical" evidence="6">
    <location>
        <begin position="103"/>
        <end position="129"/>
    </location>
</feature>
<keyword evidence="4 6" id="KW-0472">Membrane</keyword>
<feature type="transmembrane region" description="Helical" evidence="6">
    <location>
        <begin position="76"/>
        <end position="97"/>
    </location>
</feature>
<dbReference type="GO" id="GO:0016020">
    <property type="term" value="C:membrane"/>
    <property type="evidence" value="ECO:0007669"/>
    <property type="project" value="UniProtKB-SubCell"/>
</dbReference>
<evidence type="ECO:0000256" key="5">
    <source>
        <dbReference type="SAM" id="MobiDB-lite"/>
    </source>
</evidence>
<organism evidence="7 8">
    <name type="scientific">Choiromyces venosus 120613-1</name>
    <dbReference type="NCBI Taxonomy" id="1336337"/>
    <lineage>
        <taxon>Eukaryota</taxon>
        <taxon>Fungi</taxon>
        <taxon>Dikarya</taxon>
        <taxon>Ascomycota</taxon>
        <taxon>Pezizomycotina</taxon>
        <taxon>Pezizomycetes</taxon>
        <taxon>Pezizales</taxon>
        <taxon>Tuberaceae</taxon>
        <taxon>Choiromyces</taxon>
    </lineage>
</organism>
<dbReference type="EMBL" id="ML120379">
    <property type="protein sequence ID" value="RPB00483.1"/>
    <property type="molecule type" value="Genomic_DNA"/>
</dbReference>
<feature type="transmembrane region" description="Helical" evidence="6">
    <location>
        <begin position="256"/>
        <end position="276"/>
    </location>
</feature>
<keyword evidence="8" id="KW-1185">Reference proteome</keyword>
<evidence type="ECO:0000256" key="6">
    <source>
        <dbReference type="SAM" id="Phobius"/>
    </source>
</evidence>
<feature type="region of interest" description="Disordered" evidence="5">
    <location>
        <begin position="292"/>
        <end position="319"/>
    </location>
</feature>
<evidence type="ECO:0008006" key="9">
    <source>
        <dbReference type="Google" id="ProtNLM"/>
    </source>
</evidence>
<feature type="transmembrane region" description="Helical" evidence="6">
    <location>
        <begin position="185"/>
        <end position="209"/>
    </location>
</feature>
<protein>
    <recommendedName>
        <fullName evidence="9">RTA1-domain-containing protein</fullName>
    </recommendedName>
</protein>
<dbReference type="OrthoDB" id="5384040at2759"/>
<evidence type="ECO:0000313" key="8">
    <source>
        <dbReference type="Proteomes" id="UP000276215"/>
    </source>
</evidence>
<feature type="compositionally biased region" description="Basic residues" evidence="5">
    <location>
        <begin position="294"/>
        <end position="304"/>
    </location>
</feature>
<accession>A0A3N4JQC8</accession>
<name>A0A3N4JQC8_9PEZI</name>
<feature type="transmembrane region" description="Helical" evidence="6">
    <location>
        <begin position="216"/>
        <end position="236"/>
    </location>
</feature>
<evidence type="ECO:0000313" key="7">
    <source>
        <dbReference type="EMBL" id="RPB00483.1"/>
    </source>
</evidence>
<sequence length="335" mass="37108">MATPTTAIHSFSSSTTTSTATCVTVTPRKYGEVPHGACNSYYMFFPNFGAAIAFAVLFGLVTGVHIVQAFAYKKKFCWVIIMAGLWETIAFIARALGSHNQQSLAYVLCAQLFLLLSPLWINAFAYMTLGRMVLFYCPTKCLVRIPAARLAKIFVLLDIGSFLIQATGGLMISPDASDKTVKLGIHIYMGGIGAQELFILLFLGMLIQFRRERKGWLALTVSLYLVLVLITVRIIFRLAEHPSGIKESNPIPYHEAYIYVLDAAPMLLALSINALLHPGRWMVGPESEFPKVSRKEKKAAKKAKKEANKEAKEEALRGRTTRSFEAGGIFELDIK</sequence>
<keyword evidence="3 6" id="KW-1133">Transmembrane helix</keyword>
<dbReference type="PANTHER" id="PTHR31465:SF15">
    <property type="entry name" value="LIPID TRANSPORTER ATNI-RELATED"/>
    <property type="match status" value="1"/>
</dbReference>
<gene>
    <name evidence="7" type="ORF">L873DRAFT_1834998</name>
</gene>